<dbReference type="PANTHER" id="PTHR10426">
    <property type="entry name" value="STRICTOSIDINE SYNTHASE-RELATED"/>
    <property type="match status" value="1"/>
</dbReference>
<dbReference type="EMBL" id="MF615391">
    <property type="protein sequence ID" value="AWX92234.1"/>
    <property type="molecule type" value="mRNA"/>
</dbReference>
<keyword evidence="2" id="KW-0597">Phosphoprotein</keyword>
<feature type="transmembrane region" description="Helical" evidence="5">
    <location>
        <begin position="7"/>
        <end position="27"/>
    </location>
</feature>
<evidence type="ECO:0000259" key="6">
    <source>
        <dbReference type="Pfam" id="PF03088"/>
    </source>
</evidence>
<evidence type="ECO:0000256" key="3">
    <source>
        <dbReference type="ARBA" id="ARBA00023180"/>
    </source>
</evidence>
<dbReference type="Pfam" id="PF03088">
    <property type="entry name" value="Str_synth"/>
    <property type="match status" value="1"/>
</dbReference>
<evidence type="ECO:0000313" key="7">
    <source>
        <dbReference type="EMBL" id="AWX92234.1"/>
    </source>
</evidence>
<name>A0A510B0S2_9HYME</name>
<evidence type="ECO:0000256" key="1">
    <source>
        <dbReference type="ARBA" id="ARBA00009191"/>
    </source>
</evidence>
<keyword evidence="5" id="KW-0472">Membrane</keyword>
<dbReference type="GO" id="GO:0016787">
    <property type="term" value="F:hydrolase activity"/>
    <property type="evidence" value="ECO:0007669"/>
    <property type="project" value="TreeGrafter"/>
</dbReference>
<evidence type="ECO:0000313" key="8">
    <source>
        <dbReference type="EMBL" id="AXA13074.1"/>
    </source>
</evidence>
<reference evidence="8" key="1">
    <citation type="submission" date="2017-06" db="EMBL/GenBank/DDBJ databases">
        <title>Roles of Tetrastichus brontispae ovarian, venom protein and a novel egg surface protein on passive evasion of Octodonta nipae immunity reaction.</title>
        <authorList>
            <person name="Meng E."/>
            <person name="Qiao T."/>
            <person name="Tang B."/>
            <person name="Hou Y."/>
            <person name="Yu W."/>
            <person name="Hu Y."/>
            <person name="Chen Z."/>
        </authorList>
    </citation>
    <scope>NUCLEOTIDE SEQUENCE</scope>
</reference>
<reference evidence="7" key="2">
    <citation type="submission" date="2017-08" db="EMBL/GenBank/DDBJ databases">
        <title>Roles of Tetrastichus brontispae ovarian, venom protein and a novel egg surface protein on passive evasion of Octodonta nipae immunity reaction.</title>
        <authorList>
            <person name="Menge E."/>
        </authorList>
    </citation>
    <scope>NUCLEOTIDE SEQUENCE</scope>
</reference>
<evidence type="ECO:0000256" key="5">
    <source>
        <dbReference type="SAM" id="Phobius"/>
    </source>
</evidence>
<feature type="compositionally biased region" description="Basic and acidic residues" evidence="4">
    <location>
        <begin position="441"/>
        <end position="462"/>
    </location>
</feature>
<keyword evidence="3" id="KW-0325">Glycoprotein</keyword>
<feature type="compositionally biased region" description="Polar residues" evidence="4">
    <location>
        <begin position="411"/>
        <end position="422"/>
    </location>
</feature>
<keyword evidence="5" id="KW-1133">Transmembrane helix</keyword>
<comment type="similarity">
    <text evidence="1">Belongs to the strictosidine synthase family.</text>
</comment>
<sequence>MGYLKSIGTFFIYLGAFLAVITFIPGIPPDAKFEEYSLVPPKELSGKLAINERLNNAEVLFQGQIKGAEAFASFNGELYTGVHGGYVMKVTDNKLIPVVKFGKDCDGLWQEAKCGRPLGMKFDKKGALYVCDAYYGVFKVDVKTGKYEKIVDNKTPIEGKIPLITNSLDIASNGDIYWSDSSTEFTLQDGVFAALANPSGRLIRYNAATKKHEVLVHDLGFANGVALSADEQFVIVLETMTSRIIKYNIKGPKAGKREIFIEGLPGLPDNVHSDNNNGFLVTLVIYADSENPQISHTIAPHPLIRRMAARFLAVLEAPFKCLQTYYPNDYAEKVIHYIGHFESMMFMSPKTSVVLRINQDGKIVDAAYGTDGKTAGFSSAHIHKGYLWLGSPFAEYIVKVPLNKAFPGLSEQGQKEQNSASAKQPEVKSAPKVETPPKPSPGKEAKPSAGKETKPSAGKETKPSVGKDSAPSEPKATKRNVNQQKTEQTAQKSSQGSKKKSEK</sequence>
<feature type="compositionally biased region" description="Polar residues" evidence="4">
    <location>
        <begin position="479"/>
        <end position="490"/>
    </location>
</feature>
<feature type="domain" description="Strictosidine synthase conserved region" evidence="6">
    <location>
        <begin position="166"/>
        <end position="252"/>
    </location>
</feature>
<feature type="region of interest" description="Disordered" evidence="4">
    <location>
        <begin position="409"/>
        <end position="503"/>
    </location>
</feature>
<dbReference type="SUPFAM" id="SSF63829">
    <property type="entry name" value="Calcium-dependent phosphotriesterase"/>
    <property type="match status" value="1"/>
</dbReference>
<dbReference type="PANTHER" id="PTHR10426:SF88">
    <property type="entry name" value="ADIPOCYTE PLASMA MEMBRANE-ASSOCIATED PROTEIN HEMOMUCIN-RELATED"/>
    <property type="match status" value="1"/>
</dbReference>
<dbReference type="AlphaFoldDB" id="A0A510B0S2"/>
<proteinExistence type="evidence at transcript level"/>
<accession>A0A510B0S2</accession>
<protein>
    <submittedName>
        <fullName evidence="8">Adipocyte plasma membrane associated protein-like protein</fullName>
    </submittedName>
    <submittedName>
        <fullName evidence="7">Adipocyte plasma membrane-associated protein</fullName>
    </submittedName>
</protein>
<dbReference type="GO" id="GO:0012505">
    <property type="term" value="C:endomembrane system"/>
    <property type="evidence" value="ECO:0007669"/>
    <property type="project" value="TreeGrafter"/>
</dbReference>
<evidence type="ECO:0000256" key="4">
    <source>
        <dbReference type="SAM" id="MobiDB-lite"/>
    </source>
</evidence>
<keyword evidence="5" id="KW-0812">Transmembrane</keyword>
<dbReference type="InterPro" id="IPR011042">
    <property type="entry name" value="6-blade_b-propeller_TolB-like"/>
</dbReference>
<dbReference type="Pfam" id="PF20067">
    <property type="entry name" value="SSL_N"/>
    <property type="match status" value="1"/>
</dbReference>
<dbReference type="InterPro" id="IPR018119">
    <property type="entry name" value="Strictosidine_synth_cons-reg"/>
</dbReference>
<evidence type="ECO:0000256" key="2">
    <source>
        <dbReference type="ARBA" id="ARBA00022553"/>
    </source>
</evidence>
<organism evidence="8">
    <name type="scientific">Tetrastichus brontispae</name>
    <dbReference type="NCBI Taxonomy" id="2033808"/>
    <lineage>
        <taxon>Eukaryota</taxon>
        <taxon>Metazoa</taxon>
        <taxon>Ecdysozoa</taxon>
        <taxon>Arthropoda</taxon>
        <taxon>Hexapoda</taxon>
        <taxon>Insecta</taxon>
        <taxon>Pterygota</taxon>
        <taxon>Neoptera</taxon>
        <taxon>Endopterygota</taxon>
        <taxon>Hymenoptera</taxon>
        <taxon>Apocrita</taxon>
        <taxon>Proctotrupomorpha</taxon>
        <taxon>Chalcidoidea</taxon>
        <taxon>Eulophidae</taxon>
        <taxon>Tetrastichinae</taxon>
        <taxon>Tetrastichus</taxon>
    </lineage>
</organism>
<dbReference type="Gene3D" id="2.120.10.30">
    <property type="entry name" value="TolB, C-terminal domain"/>
    <property type="match status" value="1"/>
</dbReference>
<dbReference type="EMBL" id="MF276990">
    <property type="protein sequence ID" value="AXA13074.1"/>
    <property type="molecule type" value="mRNA"/>
</dbReference>